<reference evidence="2 3" key="1">
    <citation type="submission" date="2016-01" db="EMBL/GenBank/DDBJ databases">
        <title>Draft sequences of Acinetobacter baumannii isolates from wounded military personnel.</title>
        <authorList>
            <person name="Arivett B.A."/>
            <person name="Fiester S.E."/>
            <person name="Ream D.C."/>
            <person name="Actis L.A."/>
        </authorList>
    </citation>
    <scope>NUCLEOTIDE SEQUENCE [LARGE SCALE GENOMIC DNA]</scope>
    <source>
        <strain evidence="2 3">AB2828</strain>
    </source>
</reference>
<feature type="region of interest" description="Disordered" evidence="1">
    <location>
        <begin position="329"/>
        <end position="350"/>
    </location>
</feature>
<evidence type="ECO:0000256" key="1">
    <source>
        <dbReference type="SAM" id="MobiDB-lite"/>
    </source>
</evidence>
<comment type="caution">
    <text evidence="2">The sequence shown here is derived from an EMBL/GenBank/DDBJ whole genome shotgun (WGS) entry which is preliminary data.</text>
</comment>
<organism evidence="2 3">
    <name type="scientific">Acinetobacter baumannii</name>
    <dbReference type="NCBI Taxonomy" id="470"/>
    <lineage>
        <taxon>Bacteria</taxon>
        <taxon>Pseudomonadati</taxon>
        <taxon>Pseudomonadota</taxon>
        <taxon>Gammaproteobacteria</taxon>
        <taxon>Moraxellales</taxon>
        <taxon>Moraxellaceae</taxon>
        <taxon>Acinetobacter</taxon>
        <taxon>Acinetobacter calcoaceticus/baumannii complex</taxon>
    </lineage>
</organism>
<feature type="compositionally biased region" description="Basic and acidic residues" evidence="1">
    <location>
        <begin position="55"/>
        <end position="64"/>
    </location>
</feature>
<feature type="compositionally biased region" description="Basic residues" evidence="1">
    <location>
        <begin position="1"/>
        <end position="15"/>
    </location>
</feature>
<evidence type="ECO:0000313" key="2">
    <source>
        <dbReference type="EMBL" id="KZA08385.1"/>
    </source>
</evidence>
<dbReference type="Proteomes" id="UP000076296">
    <property type="component" value="Unassembled WGS sequence"/>
</dbReference>
<dbReference type="EMBL" id="LRDT01000078">
    <property type="protein sequence ID" value="KZA08385.1"/>
    <property type="molecule type" value="Genomic_DNA"/>
</dbReference>
<proteinExistence type="predicted"/>
<gene>
    <name evidence="2" type="ORF">LV35_04177</name>
</gene>
<feature type="compositionally biased region" description="Low complexity" evidence="1">
    <location>
        <begin position="16"/>
        <end position="40"/>
    </location>
</feature>
<evidence type="ECO:0000313" key="3">
    <source>
        <dbReference type="Proteomes" id="UP000076296"/>
    </source>
</evidence>
<accession>A0AAJ0QTK9</accession>
<dbReference type="AlphaFoldDB" id="A0AAJ0QTK9"/>
<sequence>MPDGHHRPRQHRPGRTRSPSGVSRSSSDSSQDRSSAGHSGQQRSLSTGLFVETPGRLRERPLRSVRRHLQDRVEQVRQARPGAVLPHQTTHKVVQELLDRLSNVPRAQRAQNVGRVDCLQRVDEVVPRVQHGSDGAAQGVHNGVDERLDTAQDVLQLISQPVNPFRFQPGCLGSRRVIEPERARGGGVGDEDADLHPRHTFSHLVDTGQFLSGPIQVRHGRGVGGDVHRFLRHTIHMGHDLQAHSNTRAHITLMSHEHFRGERLRHRNHIRTTQCLLLTRSHNLRRTRTIPRTGLVGVNDPISAGRDRIRSERTRRQQIRRRRVPQLAEQLRQQRPRADQQVQGLDENPGDRLPHFGWLNAVREIDTTRKSVTKYR</sequence>
<protein>
    <submittedName>
        <fullName evidence="2">Uncharacterized protein</fullName>
    </submittedName>
</protein>
<name>A0AAJ0QTK9_ACIBA</name>
<feature type="region of interest" description="Disordered" evidence="1">
    <location>
        <begin position="1"/>
        <end position="64"/>
    </location>
</feature>